<dbReference type="PANTHER" id="PTHR10644">
    <property type="entry name" value="DNA REPAIR/RNA PROCESSING CPSF FAMILY"/>
    <property type="match status" value="1"/>
</dbReference>
<dbReference type="Gene3D" id="2.130.10.10">
    <property type="entry name" value="YVTN repeat-like/Quinoprotein amine dehydrogenase"/>
    <property type="match status" value="3"/>
</dbReference>
<dbReference type="InterPro" id="IPR015943">
    <property type="entry name" value="WD40/YVTN_repeat-like_dom_sf"/>
</dbReference>
<dbReference type="OrthoDB" id="433457at2759"/>
<sequence>YFDVLETFMNIGPIVDLVVLDRDRQGQGQIVTCSGVNKDGSLRVIRNGIGIYEHAAVDICGVKGVWPAREGSAAAKGQDNVLCVAFIGETRFIRFSGDEMEVFELEGLKADAQSLYCGNVQDKF</sequence>
<dbReference type="RefSeq" id="XP_014144765.1">
    <property type="nucleotide sequence ID" value="XM_014289290.1"/>
</dbReference>
<dbReference type="eggNOG" id="KOG1897">
    <property type="taxonomic scope" value="Eukaryota"/>
</dbReference>
<organism evidence="1 2">
    <name type="scientific">Sphaeroforma arctica JP610</name>
    <dbReference type="NCBI Taxonomy" id="667725"/>
    <lineage>
        <taxon>Eukaryota</taxon>
        <taxon>Ichthyosporea</taxon>
        <taxon>Ichthyophonida</taxon>
        <taxon>Sphaeroforma</taxon>
    </lineage>
</organism>
<dbReference type="STRING" id="667725.A0A0L0F3V9"/>
<name>A0A0L0F3V9_9EUKA</name>
<evidence type="ECO:0000313" key="2">
    <source>
        <dbReference type="Proteomes" id="UP000054560"/>
    </source>
</evidence>
<keyword evidence="2" id="KW-1185">Reference proteome</keyword>
<proteinExistence type="predicted"/>
<dbReference type="GeneID" id="25917109"/>
<dbReference type="EMBL" id="KQ250073">
    <property type="protein sequence ID" value="KNC70863.1"/>
    <property type="molecule type" value="Genomic_DNA"/>
</dbReference>
<evidence type="ECO:0000313" key="1">
    <source>
        <dbReference type="EMBL" id="KNC70863.1"/>
    </source>
</evidence>
<dbReference type="AlphaFoldDB" id="A0A0L0F3V9"/>
<dbReference type="Proteomes" id="UP000054560">
    <property type="component" value="Unassembled WGS sequence"/>
</dbReference>
<feature type="non-terminal residue" evidence="1">
    <location>
        <position position="124"/>
    </location>
</feature>
<accession>A0A0L0F3V9</accession>
<reference evidence="1 2" key="1">
    <citation type="submission" date="2011-02" db="EMBL/GenBank/DDBJ databases">
        <title>The Genome Sequence of Sphaeroforma arctica JP610.</title>
        <authorList>
            <consortium name="The Broad Institute Genome Sequencing Platform"/>
            <person name="Russ C."/>
            <person name="Cuomo C."/>
            <person name="Young S.K."/>
            <person name="Zeng Q."/>
            <person name="Gargeya S."/>
            <person name="Alvarado L."/>
            <person name="Berlin A."/>
            <person name="Chapman S.B."/>
            <person name="Chen Z."/>
            <person name="Freedman E."/>
            <person name="Gellesch M."/>
            <person name="Goldberg J."/>
            <person name="Griggs A."/>
            <person name="Gujja S."/>
            <person name="Heilman E."/>
            <person name="Heiman D."/>
            <person name="Howarth C."/>
            <person name="Mehta T."/>
            <person name="Neiman D."/>
            <person name="Pearson M."/>
            <person name="Roberts A."/>
            <person name="Saif S."/>
            <person name="Shea T."/>
            <person name="Shenoy N."/>
            <person name="Sisk P."/>
            <person name="Stolte C."/>
            <person name="Sykes S."/>
            <person name="White J."/>
            <person name="Yandava C."/>
            <person name="Burger G."/>
            <person name="Gray M.W."/>
            <person name="Holland P.W.H."/>
            <person name="King N."/>
            <person name="Lang F.B.F."/>
            <person name="Roger A.J."/>
            <person name="Ruiz-Trillo I."/>
            <person name="Haas B."/>
            <person name="Nusbaum C."/>
            <person name="Birren B."/>
        </authorList>
    </citation>
    <scope>NUCLEOTIDE SEQUENCE [LARGE SCALE GENOMIC DNA]</scope>
    <source>
        <strain evidence="1 2">JP610</strain>
    </source>
</reference>
<dbReference type="InterPro" id="IPR050358">
    <property type="entry name" value="RSE1/DDB1/CFT1"/>
</dbReference>
<feature type="non-terminal residue" evidence="1">
    <location>
        <position position="1"/>
    </location>
</feature>
<gene>
    <name evidence="1" type="ORF">SARC_16605</name>
</gene>
<protein>
    <submittedName>
        <fullName evidence="1">Uncharacterized protein</fullName>
    </submittedName>
</protein>